<dbReference type="SUPFAM" id="SSF54001">
    <property type="entry name" value="Cysteine proteinases"/>
    <property type="match status" value="1"/>
</dbReference>
<sequence>MRNGRRTTERGDGAGRGGRFASVALPLALWLVLAPVTARAGDENAAGSGAQAAASETAETRAKPLRLFGTVEFRGPLKGLPSWLRVMERNRQHPVFEPGSRLNASTTWDEFKARAEKLPPMEQLKMVNRFWNQWPYRLDPELYGKPDYWAAPYEFLKKSGDCEDYSIVKYYTLRALGWPADKLRIVVLMETIRNVAHAVLVAYLGDDAYVLDNLSDNVLSHTRYKSYAPQFSVNENYRWAHIKPKKP</sequence>
<protein>
    <submittedName>
        <fullName evidence="1">Transglutaminase-like cysteine peptidase</fullName>
    </submittedName>
</protein>
<proteinExistence type="predicted"/>
<dbReference type="Gene3D" id="3.10.620.30">
    <property type="match status" value="1"/>
</dbReference>
<dbReference type="PANTHER" id="PTHR39327">
    <property type="match status" value="1"/>
</dbReference>
<name>A0A9D2HCI0_9BACT</name>
<evidence type="ECO:0000313" key="1">
    <source>
        <dbReference type="EMBL" id="HJA07954.1"/>
    </source>
</evidence>
<dbReference type="AlphaFoldDB" id="A0A9D2HCI0"/>
<dbReference type="Pfam" id="PF06035">
    <property type="entry name" value="Peptidase_C93"/>
    <property type="match status" value="1"/>
</dbReference>
<reference evidence="1" key="1">
    <citation type="journal article" date="2021" name="PeerJ">
        <title>Extensive microbial diversity within the chicken gut microbiome revealed by metagenomics and culture.</title>
        <authorList>
            <person name="Gilroy R."/>
            <person name="Ravi A."/>
            <person name="Getino M."/>
            <person name="Pursley I."/>
            <person name="Horton D.L."/>
            <person name="Alikhan N.F."/>
            <person name="Baker D."/>
            <person name="Gharbi K."/>
            <person name="Hall N."/>
            <person name="Watson M."/>
            <person name="Adriaenssens E.M."/>
            <person name="Foster-Nyarko E."/>
            <person name="Jarju S."/>
            <person name="Secka A."/>
            <person name="Antonio M."/>
            <person name="Oren A."/>
            <person name="Chaudhuri R.R."/>
            <person name="La Ragione R."/>
            <person name="Hildebrand F."/>
            <person name="Pallen M.J."/>
        </authorList>
    </citation>
    <scope>NUCLEOTIDE SEQUENCE</scope>
    <source>
        <strain evidence="1">CHK186-16707</strain>
    </source>
</reference>
<organism evidence="1 2">
    <name type="scientific">Candidatus Mailhella merdigallinarum</name>
    <dbReference type="NCBI Taxonomy" id="2838658"/>
    <lineage>
        <taxon>Bacteria</taxon>
        <taxon>Pseudomonadati</taxon>
        <taxon>Thermodesulfobacteriota</taxon>
        <taxon>Desulfovibrionia</taxon>
        <taxon>Desulfovibrionales</taxon>
        <taxon>Desulfovibrionaceae</taxon>
        <taxon>Mailhella</taxon>
    </lineage>
</organism>
<dbReference type="PANTHER" id="PTHR39327:SF1">
    <property type="entry name" value="BLR5470 PROTEIN"/>
    <property type="match status" value="1"/>
</dbReference>
<dbReference type="Proteomes" id="UP000824225">
    <property type="component" value="Unassembled WGS sequence"/>
</dbReference>
<dbReference type="InterPro" id="IPR038765">
    <property type="entry name" value="Papain-like_cys_pep_sf"/>
</dbReference>
<comment type="caution">
    <text evidence="1">The sequence shown here is derived from an EMBL/GenBank/DDBJ whole genome shotgun (WGS) entry which is preliminary data.</text>
</comment>
<accession>A0A9D2HCI0</accession>
<dbReference type="InterPro" id="IPR010319">
    <property type="entry name" value="Transglutaminase-like_Cys_pept"/>
</dbReference>
<reference evidence="1" key="2">
    <citation type="submission" date="2021-04" db="EMBL/GenBank/DDBJ databases">
        <authorList>
            <person name="Gilroy R."/>
        </authorList>
    </citation>
    <scope>NUCLEOTIDE SEQUENCE</scope>
    <source>
        <strain evidence="1">CHK186-16707</strain>
    </source>
</reference>
<dbReference type="EMBL" id="DXAN01000003">
    <property type="protein sequence ID" value="HJA07954.1"/>
    <property type="molecule type" value="Genomic_DNA"/>
</dbReference>
<evidence type="ECO:0000313" key="2">
    <source>
        <dbReference type="Proteomes" id="UP000824225"/>
    </source>
</evidence>
<gene>
    <name evidence="1" type="ORF">H9962_02010</name>
</gene>